<dbReference type="KEGG" id="phr:C6569_13170"/>
<dbReference type="Pfam" id="PF20291">
    <property type="entry name" value="MC5"/>
    <property type="match status" value="1"/>
</dbReference>
<keyword evidence="2" id="KW-1185">Reference proteome</keyword>
<dbReference type="InterPro" id="IPR046901">
    <property type="entry name" value="ABC-3C_MC5"/>
</dbReference>
<dbReference type="RefSeq" id="WP_106749285.1">
    <property type="nucleotide sequence ID" value="NZ_CP027668.1"/>
</dbReference>
<proteinExistence type="predicted"/>
<name>A0A2S0NCN3_9HYPH</name>
<reference evidence="1 2" key="1">
    <citation type="submission" date="2018-03" db="EMBL/GenBank/DDBJ databases">
        <title>Genome sequencing of Phreatobacter sp.</title>
        <authorList>
            <person name="Kim S.-J."/>
            <person name="Heo J."/>
            <person name="Kwon S.-W."/>
        </authorList>
    </citation>
    <scope>NUCLEOTIDE SEQUENCE [LARGE SCALE GENOMIC DNA]</scope>
    <source>
        <strain evidence="1 2">S-12</strain>
    </source>
</reference>
<dbReference type="EMBL" id="CP027668">
    <property type="protein sequence ID" value="AVO45944.1"/>
    <property type="molecule type" value="Genomic_DNA"/>
</dbReference>
<gene>
    <name evidence="1" type="ORF">C6569_13170</name>
</gene>
<accession>A0A2S0NCN3</accession>
<dbReference type="Proteomes" id="UP000237889">
    <property type="component" value="Chromosome"/>
</dbReference>
<protein>
    <submittedName>
        <fullName evidence="1">Uncharacterized protein</fullName>
    </submittedName>
</protein>
<dbReference type="AlphaFoldDB" id="A0A2S0NCN3"/>
<evidence type="ECO:0000313" key="1">
    <source>
        <dbReference type="EMBL" id="AVO45944.1"/>
    </source>
</evidence>
<evidence type="ECO:0000313" key="2">
    <source>
        <dbReference type="Proteomes" id="UP000237889"/>
    </source>
</evidence>
<organism evidence="1 2">
    <name type="scientific">Phreatobacter cathodiphilus</name>
    <dbReference type="NCBI Taxonomy" id="1868589"/>
    <lineage>
        <taxon>Bacteria</taxon>
        <taxon>Pseudomonadati</taxon>
        <taxon>Pseudomonadota</taxon>
        <taxon>Alphaproteobacteria</taxon>
        <taxon>Hyphomicrobiales</taxon>
        <taxon>Phreatobacteraceae</taxon>
        <taxon>Phreatobacter</taxon>
    </lineage>
</organism>
<sequence length="167" mass="19229">MLVYHPAFDLSHGMFRMLRLIEANPERQMKWDTFRILDLYYLFPHLLETARLPRSMTKRKRDFGRLGSKYTRVPTPRMFIQQLRGIHESTARSLAAKGFLVPAEFDEGVLVRTGREIPPELLRMFADAVEDAPLVQMLAVDMAAIPLTGEDGLKDRTGLLEHRYDAA</sequence>
<dbReference type="OrthoDB" id="9092598at2"/>